<proteinExistence type="predicted"/>
<sequence>MLALLDTAADKLLEEAPPEGNMTHIRSDGVLTAVKKSIPDVGTVPISQDVGSIVFTKEDNLPEDSTLKVVAFVEDPFVWNIEKTEVTSSVVMVKITKQSNQFDASNLQPNITVFVKHRVQFGTTSDTEEQYHDTLPTSYRQNLDDAGRSFPLTKVPSRDTNMKYHAMYIADGGQVPMLRFSVDDVDTELQVYFRFHDFPTEEEYDYTTTVKPPEVTDYDGFDMPFGLVYSNFSTSLIPEISMEHGWLMVGVKRKARDVIPAGFTLQTAAVSCLMRENENQTWDNRRCQVFLTYRYDSILLLS</sequence>
<dbReference type="AlphaFoldDB" id="C3ZGF2"/>
<organism>
    <name type="scientific">Branchiostoma floridae</name>
    <name type="common">Florida lancelet</name>
    <name type="synonym">Amphioxus</name>
    <dbReference type="NCBI Taxonomy" id="7739"/>
    <lineage>
        <taxon>Eukaryota</taxon>
        <taxon>Metazoa</taxon>
        <taxon>Chordata</taxon>
        <taxon>Cephalochordata</taxon>
        <taxon>Leptocardii</taxon>
        <taxon>Amphioxiformes</taxon>
        <taxon>Branchiostomatidae</taxon>
        <taxon>Branchiostoma</taxon>
    </lineage>
</organism>
<evidence type="ECO:0000313" key="1">
    <source>
        <dbReference type="EMBL" id="EEN48396.1"/>
    </source>
</evidence>
<dbReference type="PANTHER" id="PTHR10877">
    <property type="entry name" value="POLYCYSTIN FAMILY MEMBER"/>
    <property type="match status" value="1"/>
</dbReference>
<dbReference type="InterPro" id="IPR051223">
    <property type="entry name" value="Polycystin"/>
</dbReference>
<dbReference type="PANTHER" id="PTHR10877:SF194">
    <property type="entry name" value="LOCATION OF VULVA DEFECTIVE 1"/>
    <property type="match status" value="1"/>
</dbReference>
<gene>
    <name evidence="1" type="ORF">BRAFLDRAFT_67249</name>
</gene>
<name>C3ZGF2_BRAFL</name>
<reference evidence="1" key="1">
    <citation type="journal article" date="2008" name="Nature">
        <title>The amphioxus genome and the evolution of the chordate karyotype.</title>
        <authorList>
            <consortium name="US DOE Joint Genome Institute (JGI-PGF)"/>
            <person name="Putnam N.H."/>
            <person name="Butts T."/>
            <person name="Ferrier D.E.K."/>
            <person name="Furlong R.F."/>
            <person name="Hellsten U."/>
            <person name="Kawashima T."/>
            <person name="Robinson-Rechavi M."/>
            <person name="Shoguchi E."/>
            <person name="Terry A."/>
            <person name="Yu J.-K."/>
            <person name="Benito-Gutierrez E.L."/>
            <person name="Dubchak I."/>
            <person name="Garcia-Fernandez J."/>
            <person name="Gibson-Brown J.J."/>
            <person name="Grigoriev I.V."/>
            <person name="Horton A.C."/>
            <person name="de Jong P.J."/>
            <person name="Jurka J."/>
            <person name="Kapitonov V.V."/>
            <person name="Kohara Y."/>
            <person name="Kuroki Y."/>
            <person name="Lindquist E."/>
            <person name="Lucas S."/>
            <person name="Osoegawa K."/>
            <person name="Pennacchio L.A."/>
            <person name="Salamov A.A."/>
            <person name="Satou Y."/>
            <person name="Sauka-Spengler T."/>
            <person name="Schmutz J."/>
            <person name="Shin-I T."/>
            <person name="Toyoda A."/>
            <person name="Bronner-Fraser M."/>
            <person name="Fujiyama A."/>
            <person name="Holland L.Z."/>
            <person name="Holland P.W.H."/>
            <person name="Satoh N."/>
            <person name="Rokhsar D.S."/>
        </authorList>
    </citation>
    <scope>NUCLEOTIDE SEQUENCE [LARGE SCALE GENOMIC DNA]</scope>
    <source>
        <strain evidence="1">S238N-H82</strain>
        <tissue evidence="1">Testes</tissue>
    </source>
</reference>
<dbReference type="EMBL" id="GG666617">
    <property type="protein sequence ID" value="EEN48396.1"/>
    <property type="molecule type" value="Genomic_DNA"/>
</dbReference>
<dbReference type="InParanoid" id="C3ZGF2"/>
<accession>C3ZGF2</accession>
<protein>
    <submittedName>
        <fullName evidence="1">Uncharacterized protein</fullName>
    </submittedName>
</protein>